<dbReference type="InterPro" id="IPR049207">
    <property type="entry name" value="DUF4246_N"/>
</dbReference>
<proteinExistence type="predicted"/>
<dbReference type="Pfam" id="PF14033">
    <property type="entry name" value="DUF4246"/>
    <property type="match status" value="1"/>
</dbReference>
<dbReference type="PANTHER" id="PTHR33119">
    <property type="entry name" value="IFI3P"/>
    <property type="match status" value="1"/>
</dbReference>
<organism evidence="3 4">
    <name type="scientific">Didymella rabiei</name>
    <name type="common">Chickpea ascochyta blight fungus</name>
    <name type="synonym">Mycosphaerella rabiei</name>
    <dbReference type="NCBI Taxonomy" id="5454"/>
    <lineage>
        <taxon>Eukaryota</taxon>
        <taxon>Fungi</taxon>
        <taxon>Dikarya</taxon>
        <taxon>Ascomycota</taxon>
        <taxon>Pezizomycotina</taxon>
        <taxon>Dothideomycetes</taxon>
        <taxon>Pleosporomycetidae</taxon>
        <taxon>Pleosporales</taxon>
        <taxon>Pleosporineae</taxon>
        <taxon>Didymellaceae</taxon>
        <taxon>Ascochyta</taxon>
    </lineage>
</organism>
<dbReference type="AlphaFoldDB" id="A0A163DIA9"/>
<evidence type="ECO:0000313" key="3">
    <source>
        <dbReference type="EMBL" id="KZM23172.1"/>
    </source>
</evidence>
<dbReference type="Proteomes" id="UP000076837">
    <property type="component" value="Unassembled WGS sequence"/>
</dbReference>
<sequence>MAQELESAAKIKLPSFGPPYDDWGQNPENSAKKLSAVKDWRHAVTSIRERCMLFFVNQISDKPGWTRKVNDEEIVAKWKHEAKELDWTKVVEGGDMTDRMLTYADLYEKTGIVPVLDATLCVLKSDNVVSDELKAELKRADFSGDEYDFYKSREKQRVYDLPEPGEFREPDITVDDVEKKLSFLDLSDDTTAKKRLQVIVKLANIHLTPEKPEHKGGSWHIEGQLNEHIVSTALYYYDNNNITESRLHFRTRVDAQHFADDINYEQGDDFGVSTCEGRFIAFPNDFQHRIGNFMLVNPTRPANVPPQQRDWWLREVKLDQSRIGQLPAELAQMIAEGVEDFPIGLEEAKAIRQELMVERGMMNEAVDRETWDETFSFCEH</sequence>
<comment type="caution">
    <text evidence="3">The sequence shown here is derived from an EMBL/GenBank/DDBJ whole genome shotgun (WGS) entry which is preliminary data.</text>
</comment>
<dbReference type="InterPro" id="IPR049192">
    <property type="entry name" value="DUF4246_C"/>
</dbReference>
<evidence type="ECO:0000259" key="2">
    <source>
        <dbReference type="Pfam" id="PF21666"/>
    </source>
</evidence>
<accession>A0A163DIA9</accession>
<dbReference type="InterPro" id="IPR025340">
    <property type="entry name" value="DUF4246"/>
</dbReference>
<protein>
    <submittedName>
        <fullName evidence="3">Uncharacterized protein</fullName>
    </submittedName>
</protein>
<evidence type="ECO:0000259" key="1">
    <source>
        <dbReference type="Pfam" id="PF14033"/>
    </source>
</evidence>
<dbReference type="PANTHER" id="PTHR33119:SF1">
    <property type="entry name" value="FE2OG DIOXYGENASE DOMAIN-CONTAINING PROTEIN"/>
    <property type="match status" value="1"/>
</dbReference>
<gene>
    <name evidence="3" type="ORF">ST47_g5868</name>
</gene>
<dbReference type="Pfam" id="PF21666">
    <property type="entry name" value="DUF4246_N"/>
    <property type="match status" value="1"/>
</dbReference>
<reference evidence="3 4" key="1">
    <citation type="journal article" date="2016" name="Sci. Rep.">
        <title>Draft genome sequencing and secretome analysis of fungal phytopathogen Ascochyta rabiei provides insight into the necrotrophic effector repertoire.</title>
        <authorList>
            <person name="Verma S."/>
            <person name="Gazara R.K."/>
            <person name="Nizam S."/>
            <person name="Parween S."/>
            <person name="Chattopadhyay D."/>
            <person name="Verma P.K."/>
        </authorList>
    </citation>
    <scope>NUCLEOTIDE SEQUENCE [LARGE SCALE GENOMIC DNA]</scope>
    <source>
        <strain evidence="3 4">ArDII</strain>
    </source>
</reference>
<feature type="domain" description="DUF4246" evidence="1">
    <location>
        <begin position="152"/>
        <end position="301"/>
    </location>
</feature>
<feature type="domain" description="DUF4246" evidence="2">
    <location>
        <begin position="37"/>
        <end position="81"/>
    </location>
</feature>
<evidence type="ECO:0000313" key="4">
    <source>
        <dbReference type="Proteomes" id="UP000076837"/>
    </source>
</evidence>
<dbReference type="EMBL" id="JYNV01000200">
    <property type="protein sequence ID" value="KZM23172.1"/>
    <property type="molecule type" value="Genomic_DNA"/>
</dbReference>
<dbReference type="STRING" id="5454.A0A163DIA9"/>
<name>A0A163DIA9_DIDRA</name>
<keyword evidence="4" id="KW-1185">Reference proteome</keyword>